<accession>A0A0C5BRI6</accession>
<dbReference type="EMBL" id="CP010868">
    <property type="protein sequence ID" value="AJM92368.1"/>
    <property type="molecule type" value="Genomic_DNA"/>
</dbReference>
<proteinExistence type="predicted"/>
<gene>
    <name evidence="1" type="ORF">NPIRD3C_1156</name>
</gene>
<dbReference type="HOGENOM" id="CLU_150428_0_0_2"/>
<organism evidence="1 2">
    <name type="scientific">Nitrosopumilus piranensis</name>
    <dbReference type="NCBI Taxonomy" id="1582439"/>
    <lineage>
        <taxon>Archaea</taxon>
        <taxon>Nitrososphaerota</taxon>
        <taxon>Nitrososphaeria</taxon>
        <taxon>Nitrosopumilales</taxon>
        <taxon>Nitrosopumilaceae</taxon>
        <taxon>Nitrosopumilus</taxon>
    </lineage>
</organism>
<reference evidence="1 2" key="3">
    <citation type="journal article" date="2019" name="Int. J. Syst. Evol. Microbiol.">
        <title>Nitrosopumilus adriaticus sp. nov. and Nitrosopumilus piranensis sp. nov., two ammonia-oxidizing archaea from the Adriatic Sea and members of the class Nitrososphaeria.</title>
        <authorList>
            <person name="Bayer B."/>
            <person name="Vojvoda J."/>
            <person name="Reinthaler T."/>
            <person name="Reyes C."/>
            <person name="Pinto M."/>
            <person name="Herndl G.J."/>
        </authorList>
    </citation>
    <scope>NUCLEOTIDE SEQUENCE [LARGE SCALE GENOMIC DNA]</scope>
    <source>
        <strain evidence="1 2">D3C</strain>
    </source>
</reference>
<sequence length="142" mass="15978">MSKNEQAQSNPKDLFSVYQQNVDKFFNGIRTSVPQYHQAITNVQQEFIQAYENIADSTLSLQKQFAKKAGIAANIPEATIKVMQDTTEEIVKATSIQNQVTLATIDATQQNIKTFNDNAKSFAELNRNILQSWISAFTTKNN</sequence>
<keyword evidence="2" id="KW-1185">Reference proteome</keyword>
<dbReference type="Proteomes" id="UP000032027">
    <property type="component" value="Chromosome"/>
</dbReference>
<protein>
    <recommendedName>
        <fullName evidence="3">Phasin family protein</fullName>
    </recommendedName>
</protein>
<dbReference type="PATRIC" id="fig|1582439.9.peg.1191"/>
<name>A0A0C5BRI6_9ARCH</name>
<dbReference type="RefSeq" id="WP_148703221.1">
    <property type="nucleotide sequence ID" value="NZ_CP010868.1"/>
</dbReference>
<dbReference type="GeneID" id="41600298"/>
<evidence type="ECO:0000313" key="1">
    <source>
        <dbReference type="EMBL" id="AJM92368.1"/>
    </source>
</evidence>
<dbReference type="STRING" id="1582439.NPIRD3C_1156"/>
<dbReference type="OrthoDB" id="7075at2157"/>
<evidence type="ECO:0008006" key="3">
    <source>
        <dbReference type="Google" id="ProtNLM"/>
    </source>
</evidence>
<reference evidence="1 2" key="2">
    <citation type="journal article" date="2016" name="ISME J.">
        <title>Physiological and genomic characterization of two novel marine thaumarchaeal strains indicates niche differentiation.</title>
        <authorList>
            <person name="Bayer B."/>
            <person name="Vojvoda J."/>
            <person name="Offre P."/>
            <person name="Alves R.J."/>
            <person name="Elisabeth N.H."/>
            <person name="Garcia J.A."/>
            <person name="Volland J.M."/>
            <person name="Srivastava A."/>
            <person name="Schleper C."/>
            <person name="Herndl G.J."/>
        </authorList>
    </citation>
    <scope>NUCLEOTIDE SEQUENCE [LARGE SCALE GENOMIC DNA]</scope>
    <source>
        <strain evidence="1 2">D3C</strain>
    </source>
</reference>
<dbReference type="AlphaFoldDB" id="A0A0C5BRI6"/>
<dbReference type="KEGG" id="nid:NPIRD3C_1156"/>
<evidence type="ECO:0000313" key="2">
    <source>
        <dbReference type="Proteomes" id="UP000032027"/>
    </source>
</evidence>
<reference evidence="2" key="1">
    <citation type="submission" date="2015-02" db="EMBL/GenBank/DDBJ databases">
        <title>Characterization of two novel Thaumarchaeota isolated from the Northern Adriatic Sea.</title>
        <authorList>
            <person name="Bayer B."/>
            <person name="Vojvoda J."/>
            <person name="Offre P."/>
            <person name="Srivastava A."/>
            <person name="Elisabeth N."/>
            <person name="Garcia J.A.L."/>
            <person name="Schleper C."/>
            <person name="Herndl G.J."/>
        </authorList>
    </citation>
    <scope>NUCLEOTIDE SEQUENCE [LARGE SCALE GENOMIC DNA]</scope>
    <source>
        <strain evidence="2">D3C</strain>
    </source>
</reference>